<evidence type="ECO:0000256" key="17">
    <source>
        <dbReference type="ARBA" id="ARBA00023242"/>
    </source>
</evidence>
<evidence type="ECO:0000256" key="15">
    <source>
        <dbReference type="ARBA" id="ARBA00023054"/>
    </source>
</evidence>
<reference evidence="24" key="2">
    <citation type="submission" date="2025-08" db="UniProtKB">
        <authorList>
            <consortium name="Ensembl"/>
        </authorList>
    </citation>
    <scope>IDENTIFICATION</scope>
</reference>
<keyword evidence="6" id="KW-0158">Chromosome</keyword>
<accession>A0AAZ3QF70</accession>
<keyword evidence="7" id="KW-0963">Cytoplasm</keyword>
<dbReference type="GO" id="GO:0051315">
    <property type="term" value="P:attachment of mitotic spindle microtubules to kinetochore"/>
    <property type="evidence" value="ECO:0007669"/>
    <property type="project" value="TreeGrafter"/>
</dbReference>
<dbReference type="GO" id="GO:0072686">
    <property type="term" value="C:mitotic spindle"/>
    <property type="evidence" value="ECO:0007669"/>
    <property type="project" value="TreeGrafter"/>
</dbReference>
<dbReference type="FunFam" id="3.30.457.60:FF:000002">
    <property type="entry name" value="Mitotic spindle assembly checkpoint protein MAD1"/>
    <property type="match status" value="1"/>
</dbReference>
<dbReference type="PANTHER" id="PTHR23168">
    <property type="entry name" value="MITOTIC SPINDLE ASSEMBLY CHECKPOINT PROTEIN MAD1 MITOTIC ARREST DEFICIENT-LIKE PROTEIN 1"/>
    <property type="match status" value="1"/>
</dbReference>
<evidence type="ECO:0000256" key="4">
    <source>
        <dbReference type="ARBA" id="ARBA00004647"/>
    </source>
</evidence>
<keyword evidence="15 23" id="KW-0175">Coiled coil</keyword>
<keyword evidence="14" id="KW-0007">Acetylation</keyword>
<dbReference type="Gene3D" id="3.30.457.60">
    <property type="match status" value="1"/>
</dbReference>
<evidence type="ECO:0000256" key="21">
    <source>
        <dbReference type="ARBA" id="ARBA00073985"/>
    </source>
</evidence>
<evidence type="ECO:0000256" key="11">
    <source>
        <dbReference type="ARBA" id="ARBA00022776"/>
    </source>
</evidence>
<sequence>MDIVAPKLQQPCKQWTTMDIEDDTTVFSTLKSFKSFISLPDTSRNQGEPAPVQSHILQNQYLQRLQLLEAAEKVQSKTQLIQLDQEKRQMEISHKRARIELEKNATLSARDFEREVDRNQDLLGRIRRLEEREAESSQSLSEKAEANRALHRTLESLNRRVEERDGWLNTSNQTVSGLKDEIRDLKQQVQTRDNTISNQTLENQGLQEQVELQHRKYQEVSQRCQALQLASSTCSDHELKIKELERKLALHEQDVVIVKNMRSEVARVPDMDKELRQLREENVYLRETRENVILLKEETEGLRRKVERMEKMKEEMVNVELEKEKLSQKLQAWENLGQSTGLNIRTPEDLSREVIQIQQREIAVKQHNYTLTSSCRSVERSKADLQGELLSLRSKALEEQKKRETQESLVRRLQKRVLLLTKERDGMRAILESYDSELSSSDYTPQLSRRLREAEDVLTKTQNHNTEMEVLLTKAQEESGALKLQVQTMELELEVMKKQQDSVAEGNPLATNEEVNTLRLKIEELEGERQRLEEQNNVLELRLERHNLQGDYNPVKTKVLHFSLNPTSMAKQQRVEEVEALRAEVECLRERLRSLQTGGAVPLAAAAGETSLSLPPSQEVLDLRKQMETAELKNQRLKEVFQRKIQEFRTVCYVLTGYQIDITTENQYRLTSVYAEHMDDSLLFKASGGAVGSGGSMQLMETDFSRTLREMVDLHLHHQKSIPAFLSAVTLDLFSRQTTV</sequence>
<dbReference type="GO" id="GO:0007094">
    <property type="term" value="P:mitotic spindle assembly checkpoint signaling"/>
    <property type="evidence" value="ECO:0007669"/>
    <property type="project" value="InterPro"/>
</dbReference>
<keyword evidence="18" id="KW-0131">Cell cycle</keyword>
<keyword evidence="19" id="KW-0137">Centromere</keyword>
<dbReference type="SUPFAM" id="SSF75704">
    <property type="entry name" value="Mitotic arrest deficient-like 1, Mad1"/>
    <property type="match status" value="1"/>
</dbReference>
<dbReference type="PANTHER" id="PTHR23168:SF0">
    <property type="entry name" value="MITOTIC SPINDLE ASSEMBLY CHECKPOINT PROTEIN MAD1"/>
    <property type="match status" value="1"/>
</dbReference>
<evidence type="ECO:0000256" key="5">
    <source>
        <dbReference type="ARBA" id="ARBA00008029"/>
    </source>
</evidence>
<dbReference type="FunFam" id="1.20.5.170:FF:000051">
    <property type="entry name" value="mitotic spindle assembly checkpoint protein MAD1"/>
    <property type="match status" value="1"/>
</dbReference>
<keyword evidence="9" id="KW-0597">Phosphoprotein</keyword>
<keyword evidence="13" id="KW-0832">Ubl conjugation</keyword>
<evidence type="ECO:0000256" key="22">
    <source>
        <dbReference type="ARBA" id="ARBA00075803"/>
    </source>
</evidence>
<comment type="function">
    <text evidence="20">Component of the spindle-assembly checkpoint that prevents the onset of anaphase until all chromosomes are properly aligned at the metaphase plate. Forms a heterotetrameric complex with the closed conformation form of MAD2L1 (C-MAD2) at unattached kinetochores during prometaphase, recruits an open conformation of MAD2L1 (O-MAD2) and promotes the conversion of O-MAD2 to C-MAD2, which ensures mitotic checkpoint signaling.</text>
</comment>
<feature type="coiled-coil region" evidence="23">
    <location>
        <begin position="285"/>
        <end position="336"/>
    </location>
</feature>
<dbReference type="Gene3D" id="6.10.250.90">
    <property type="match status" value="1"/>
</dbReference>
<evidence type="ECO:0000313" key="24">
    <source>
        <dbReference type="Ensembl" id="ENSOTSP00005127193.1"/>
    </source>
</evidence>
<evidence type="ECO:0000256" key="6">
    <source>
        <dbReference type="ARBA" id="ARBA00022454"/>
    </source>
</evidence>
<keyword evidence="10" id="KW-0132">Cell division</keyword>
<dbReference type="GO" id="GO:0005813">
    <property type="term" value="C:centrosome"/>
    <property type="evidence" value="ECO:0007669"/>
    <property type="project" value="UniProtKB-SubCell"/>
</dbReference>
<protein>
    <recommendedName>
        <fullName evidence="21">Mitotic spindle assembly checkpoint protein MAD1</fullName>
    </recommendedName>
    <alternativeName>
        <fullName evidence="22">Mitotic arrest deficient 1-like protein 1</fullName>
    </alternativeName>
</protein>
<keyword evidence="17" id="KW-0539">Nucleus</keyword>
<name>A0AAZ3QF70_ONCTS</name>
<evidence type="ECO:0000256" key="9">
    <source>
        <dbReference type="ARBA" id="ARBA00022553"/>
    </source>
</evidence>
<keyword evidence="16" id="KW-0206">Cytoskeleton</keyword>
<dbReference type="Pfam" id="PF05557">
    <property type="entry name" value="MAD"/>
    <property type="match status" value="1"/>
</dbReference>
<feature type="coiled-coil region" evidence="23">
    <location>
        <begin position="472"/>
        <end position="647"/>
    </location>
</feature>
<dbReference type="GO" id="GO:0005635">
    <property type="term" value="C:nuclear envelope"/>
    <property type="evidence" value="ECO:0007669"/>
    <property type="project" value="UniProtKB-SubCell"/>
</dbReference>
<comment type="similarity">
    <text evidence="5">Belongs to the MAD1 family.</text>
</comment>
<evidence type="ECO:0000256" key="19">
    <source>
        <dbReference type="ARBA" id="ARBA00023328"/>
    </source>
</evidence>
<dbReference type="GO" id="GO:0051301">
    <property type="term" value="P:cell division"/>
    <property type="evidence" value="ECO:0007669"/>
    <property type="project" value="UniProtKB-KW"/>
</dbReference>
<dbReference type="InterPro" id="IPR008672">
    <property type="entry name" value="Mad1"/>
</dbReference>
<evidence type="ECO:0000256" key="13">
    <source>
        <dbReference type="ARBA" id="ARBA00022843"/>
    </source>
</evidence>
<evidence type="ECO:0000256" key="8">
    <source>
        <dbReference type="ARBA" id="ARBA00022499"/>
    </source>
</evidence>
<proteinExistence type="inferred from homology"/>
<dbReference type="GO" id="GO:0000922">
    <property type="term" value="C:spindle pole"/>
    <property type="evidence" value="ECO:0007669"/>
    <property type="project" value="UniProtKB-SubCell"/>
</dbReference>
<keyword evidence="25" id="KW-1185">Reference proteome</keyword>
<evidence type="ECO:0000256" key="12">
    <source>
        <dbReference type="ARBA" id="ARBA00022838"/>
    </source>
</evidence>
<evidence type="ECO:0000256" key="3">
    <source>
        <dbReference type="ARBA" id="ARBA00004629"/>
    </source>
</evidence>
<organism evidence="24 25">
    <name type="scientific">Oncorhynchus tshawytscha</name>
    <name type="common">Chinook salmon</name>
    <name type="synonym">Salmo tshawytscha</name>
    <dbReference type="NCBI Taxonomy" id="74940"/>
    <lineage>
        <taxon>Eukaryota</taxon>
        <taxon>Metazoa</taxon>
        <taxon>Chordata</taxon>
        <taxon>Craniata</taxon>
        <taxon>Vertebrata</taxon>
        <taxon>Euteleostomi</taxon>
        <taxon>Actinopterygii</taxon>
        <taxon>Neopterygii</taxon>
        <taxon>Teleostei</taxon>
        <taxon>Protacanthopterygii</taxon>
        <taxon>Salmoniformes</taxon>
        <taxon>Salmonidae</taxon>
        <taxon>Salmoninae</taxon>
        <taxon>Oncorhynchus</taxon>
    </lineage>
</organism>
<dbReference type="GO" id="GO:0000776">
    <property type="term" value="C:kinetochore"/>
    <property type="evidence" value="ECO:0007669"/>
    <property type="project" value="UniProtKB-KW"/>
</dbReference>
<dbReference type="GeneTree" id="ENSGT00390000001316"/>
<comment type="subcellular location">
    <subcellularLocation>
        <location evidence="3">Chromosome</location>
        <location evidence="3">Centromere</location>
        <location evidence="3">Kinetochore</location>
    </subcellularLocation>
    <subcellularLocation>
        <location evidence="2">Cytoplasm</location>
        <location evidence="2">Cytoskeleton</location>
        <location evidence="2">Microtubule organizing center</location>
        <location evidence="2">Centrosome</location>
    </subcellularLocation>
    <subcellularLocation>
        <location evidence="4">Cytoplasm</location>
        <location evidence="4">Cytoskeleton</location>
        <location evidence="4">Spindle pole</location>
    </subcellularLocation>
    <subcellularLocation>
        <location evidence="1">Nucleus envelope</location>
    </subcellularLocation>
</comment>
<evidence type="ECO:0000256" key="20">
    <source>
        <dbReference type="ARBA" id="ARBA00053509"/>
    </source>
</evidence>
<evidence type="ECO:0000256" key="2">
    <source>
        <dbReference type="ARBA" id="ARBA00004300"/>
    </source>
</evidence>
<reference evidence="25" key="1">
    <citation type="journal article" date="2018" name="PLoS ONE">
        <title>Chinook salmon (Oncorhynchus tshawytscha) genome and transcriptome.</title>
        <authorList>
            <person name="Christensen K.A."/>
            <person name="Leong J.S."/>
            <person name="Sakhrani D."/>
            <person name="Biagi C.A."/>
            <person name="Minkley D.R."/>
            <person name="Withler R.E."/>
            <person name="Rondeau E.B."/>
            <person name="Koop B.F."/>
            <person name="Devlin R.H."/>
        </authorList>
    </citation>
    <scope>NUCLEOTIDE SEQUENCE [LARGE SCALE GENOMIC DNA]</scope>
</reference>
<dbReference type="AlphaFoldDB" id="A0AAZ3QF70"/>
<dbReference type="Proteomes" id="UP000694402">
    <property type="component" value="Unassembled WGS sequence"/>
</dbReference>
<keyword evidence="8" id="KW-1017">Isopeptide bond</keyword>
<keyword evidence="11" id="KW-0498">Mitosis</keyword>
<reference evidence="24" key="3">
    <citation type="submission" date="2025-09" db="UniProtKB">
        <authorList>
            <consortium name="Ensembl"/>
        </authorList>
    </citation>
    <scope>IDENTIFICATION</scope>
</reference>
<evidence type="ECO:0000256" key="10">
    <source>
        <dbReference type="ARBA" id="ARBA00022618"/>
    </source>
</evidence>
<evidence type="ECO:0000256" key="14">
    <source>
        <dbReference type="ARBA" id="ARBA00022990"/>
    </source>
</evidence>
<dbReference type="Ensembl" id="ENSOTST00005144753.1">
    <property type="protein sequence ID" value="ENSOTSP00005127193.1"/>
    <property type="gene ID" value="ENSOTSG00005061281.1"/>
</dbReference>
<evidence type="ECO:0000256" key="16">
    <source>
        <dbReference type="ARBA" id="ARBA00023212"/>
    </source>
</evidence>
<dbReference type="GO" id="GO:1990728">
    <property type="term" value="C:mitotic spindle assembly checkpoint MAD1-MAD2 complex"/>
    <property type="evidence" value="ECO:0007669"/>
    <property type="project" value="UniProtKB-ARBA"/>
</dbReference>
<dbReference type="Gene3D" id="1.20.5.170">
    <property type="match status" value="1"/>
</dbReference>
<gene>
    <name evidence="24" type="primary">MAD1L1</name>
</gene>
<feature type="coiled-coil region" evidence="23">
    <location>
        <begin position="80"/>
        <end position="261"/>
    </location>
</feature>
<evidence type="ECO:0000256" key="1">
    <source>
        <dbReference type="ARBA" id="ARBA00004259"/>
    </source>
</evidence>
<keyword evidence="12" id="KW-0995">Kinetochore</keyword>
<evidence type="ECO:0000256" key="23">
    <source>
        <dbReference type="SAM" id="Coils"/>
    </source>
</evidence>
<evidence type="ECO:0000256" key="18">
    <source>
        <dbReference type="ARBA" id="ARBA00023306"/>
    </source>
</evidence>
<evidence type="ECO:0000256" key="7">
    <source>
        <dbReference type="ARBA" id="ARBA00022490"/>
    </source>
</evidence>
<evidence type="ECO:0000313" key="25">
    <source>
        <dbReference type="Proteomes" id="UP000694402"/>
    </source>
</evidence>
<dbReference type="GO" id="GO:1990706">
    <property type="term" value="C:MAD1 complex"/>
    <property type="evidence" value="ECO:0007669"/>
    <property type="project" value="UniProtKB-ARBA"/>
</dbReference>